<evidence type="ECO:0000256" key="5">
    <source>
        <dbReference type="ARBA" id="ARBA00022989"/>
    </source>
</evidence>
<evidence type="ECO:0000256" key="1">
    <source>
        <dbReference type="ARBA" id="ARBA00004651"/>
    </source>
</evidence>
<gene>
    <name evidence="8" type="ORF">E9232_002765</name>
</gene>
<comment type="subcellular location">
    <subcellularLocation>
        <location evidence="1">Cell membrane</location>
        <topology evidence="1">Multi-pass membrane protein</topology>
    </subcellularLocation>
</comment>
<keyword evidence="4 7" id="KW-0812">Transmembrane</keyword>
<evidence type="ECO:0000256" key="3">
    <source>
        <dbReference type="ARBA" id="ARBA00022475"/>
    </source>
</evidence>
<organism evidence="8 9">
    <name type="scientific">Inquilinus ginsengisoli</name>
    <dbReference type="NCBI Taxonomy" id="363840"/>
    <lineage>
        <taxon>Bacteria</taxon>
        <taxon>Pseudomonadati</taxon>
        <taxon>Pseudomonadota</taxon>
        <taxon>Alphaproteobacteria</taxon>
        <taxon>Rhodospirillales</taxon>
        <taxon>Rhodospirillaceae</taxon>
        <taxon>Inquilinus</taxon>
    </lineage>
</organism>
<reference evidence="8 9" key="1">
    <citation type="submission" date="2023-07" db="EMBL/GenBank/DDBJ databases">
        <title>Sorghum-associated microbial communities from plants grown in Nebraska, USA.</title>
        <authorList>
            <person name="Schachtman D."/>
        </authorList>
    </citation>
    <scope>NUCLEOTIDE SEQUENCE [LARGE SCALE GENOMIC DNA]</scope>
    <source>
        <strain evidence="8 9">584</strain>
    </source>
</reference>
<keyword evidence="3" id="KW-1003">Cell membrane</keyword>
<dbReference type="RefSeq" id="WP_309794715.1">
    <property type="nucleotide sequence ID" value="NZ_JAVDPW010000004.1"/>
</dbReference>
<dbReference type="InterPro" id="IPR051907">
    <property type="entry name" value="DoxX-like_oxidoreductase"/>
</dbReference>
<keyword evidence="5 7" id="KW-1133">Transmembrane helix</keyword>
<protein>
    <submittedName>
        <fullName evidence="8">Oxidoreductase</fullName>
    </submittedName>
</protein>
<comment type="caution">
    <text evidence="8">The sequence shown here is derived from an EMBL/GenBank/DDBJ whole genome shotgun (WGS) entry which is preliminary data.</text>
</comment>
<feature type="transmembrane region" description="Helical" evidence="7">
    <location>
        <begin position="111"/>
        <end position="130"/>
    </location>
</feature>
<evidence type="ECO:0000256" key="4">
    <source>
        <dbReference type="ARBA" id="ARBA00022692"/>
    </source>
</evidence>
<dbReference type="EMBL" id="JAVDPW010000004">
    <property type="protein sequence ID" value="MDR6290244.1"/>
    <property type="molecule type" value="Genomic_DNA"/>
</dbReference>
<dbReference type="Proteomes" id="UP001262410">
    <property type="component" value="Unassembled WGS sequence"/>
</dbReference>
<dbReference type="PANTHER" id="PTHR33452:SF1">
    <property type="entry name" value="INNER MEMBRANE PROTEIN YPHA-RELATED"/>
    <property type="match status" value="1"/>
</dbReference>
<evidence type="ECO:0000256" key="7">
    <source>
        <dbReference type="SAM" id="Phobius"/>
    </source>
</evidence>
<sequence>MVRSIEMIRTRCEDGLLLLARLLLSLIFIHEAITLSTGFAAAAAAMSKVGVPAYAMALTIVLQLGAGLLLALGWHARLGALALGLFCLATAFGFHSDFTTRNELLHFEKDLAIAGGMLVIVVRGAGAWSLDRLWGRRMIPAGRLTLEDR</sequence>
<comment type="similarity">
    <text evidence="2">Belongs to the DoxX family.</text>
</comment>
<evidence type="ECO:0000313" key="9">
    <source>
        <dbReference type="Proteomes" id="UP001262410"/>
    </source>
</evidence>
<dbReference type="InterPro" id="IPR032808">
    <property type="entry name" value="DoxX"/>
</dbReference>
<dbReference type="PANTHER" id="PTHR33452">
    <property type="entry name" value="OXIDOREDUCTASE CATD-RELATED"/>
    <property type="match status" value="1"/>
</dbReference>
<dbReference type="Pfam" id="PF07681">
    <property type="entry name" value="DoxX"/>
    <property type="match status" value="1"/>
</dbReference>
<proteinExistence type="inferred from homology"/>
<keyword evidence="9" id="KW-1185">Reference proteome</keyword>
<name>A0ABU1JNP8_9PROT</name>
<evidence type="ECO:0000313" key="8">
    <source>
        <dbReference type="EMBL" id="MDR6290244.1"/>
    </source>
</evidence>
<feature type="transmembrane region" description="Helical" evidence="7">
    <location>
        <begin position="78"/>
        <end position="96"/>
    </location>
</feature>
<evidence type="ECO:0000256" key="6">
    <source>
        <dbReference type="ARBA" id="ARBA00023136"/>
    </source>
</evidence>
<feature type="transmembrane region" description="Helical" evidence="7">
    <location>
        <begin position="51"/>
        <end position="71"/>
    </location>
</feature>
<accession>A0ABU1JNP8</accession>
<evidence type="ECO:0000256" key="2">
    <source>
        <dbReference type="ARBA" id="ARBA00006679"/>
    </source>
</evidence>
<keyword evidence="6 7" id="KW-0472">Membrane</keyword>